<dbReference type="Gene3D" id="3.30.565.10">
    <property type="entry name" value="Histidine kinase-like ATPase, C-terminal domain"/>
    <property type="match status" value="1"/>
</dbReference>
<dbReference type="AlphaFoldDB" id="K1TLK1"/>
<evidence type="ECO:0000256" key="1">
    <source>
        <dbReference type="ARBA" id="ARBA00022553"/>
    </source>
</evidence>
<dbReference type="Pfam" id="PF02518">
    <property type="entry name" value="HATPase_c"/>
    <property type="match status" value="1"/>
</dbReference>
<reference evidence="4" key="1">
    <citation type="journal article" date="2013" name="Environ. Microbiol.">
        <title>Microbiota from the distal guts of lean and obese adolescents exhibit partial functional redundancy besides clear differences in community structure.</title>
        <authorList>
            <person name="Ferrer M."/>
            <person name="Ruiz A."/>
            <person name="Lanza F."/>
            <person name="Haange S.B."/>
            <person name="Oberbach A."/>
            <person name="Till H."/>
            <person name="Bargiela R."/>
            <person name="Campoy C."/>
            <person name="Segura M.T."/>
            <person name="Richter M."/>
            <person name="von Bergen M."/>
            <person name="Seifert J."/>
            <person name="Suarez A."/>
        </authorList>
    </citation>
    <scope>NUCLEOTIDE SEQUENCE</scope>
</reference>
<keyword evidence="4" id="KW-0067">ATP-binding</keyword>
<dbReference type="InterPro" id="IPR004358">
    <property type="entry name" value="Sig_transdc_His_kin-like_C"/>
</dbReference>
<dbReference type="GO" id="GO:0005524">
    <property type="term" value="F:ATP binding"/>
    <property type="evidence" value="ECO:0007669"/>
    <property type="project" value="UniProtKB-KW"/>
</dbReference>
<dbReference type="PROSITE" id="PS50109">
    <property type="entry name" value="HIS_KIN"/>
    <property type="match status" value="1"/>
</dbReference>
<feature type="non-terminal residue" evidence="4">
    <location>
        <position position="1"/>
    </location>
</feature>
<evidence type="ECO:0000256" key="2">
    <source>
        <dbReference type="SAM" id="MobiDB-lite"/>
    </source>
</evidence>
<sequence length="178" mass="19824">KMREVMMNLLSNALKFTCNGGRVDVSVGLVEGQDSREMLEIRVADTGVGIKEENRERIFERFYQVDNPDMNISDGGGGLSIVRDFVTLHDGTVNVMDNTPVGCVFVIHIPVKRSESKPTKIEQVQVTDKPVEDISTLQIPESYMASNAGEESEEEPNHIITIEGLEEDIRRLESGNTE</sequence>
<protein>
    <submittedName>
        <fullName evidence="4">Protein containing ATP-binding region, ATPase-like domain protein</fullName>
    </submittedName>
</protein>
<dbReference type="InterPro" id="IPR036890">
    <property type="entry name" value="HATPase_C_sf"/>
</dbReference>
<keyword evidence="1" id="KW-0597">Phosphoprotein</keyword>
<organism evidence="4">
    <name type="scientific">human gut metagenome</name>
    <dbReference type="NCBI Taxonomy" id="408170"/>
    <lineage>
        <taxon>unclassified sequences</taxon>
        <taxon>metagenomes</taxon>
        <taxon>organismal metagenomes</taxon>
    </lineage>
</organism>
<dbReference type="SUPFAM" id="SSF55874">
    <property type="entry name" value="ATPase domain of HSP90 chaperone/DNA topoisomerase II/histidine kinase"/>
    <property type="match status" value="1"/>
</dbReference>
<keyword evidence="4" id="KW-0547">Nucleotide-binding</keyword>
<feature type="region of interest" description="Disordered" evidence="2">
    <location>
        <begin position="145"/>
        <end position="178"/>
    </location>
</feature>
<feature type="compositionally biased region" description="Basic and acidic residues" evidence="2">
    <location>
        <begin position="167"/>
        <end position="178"/>
    </location>
</feature>
<feature type="domain" description="Histidine kinase" evidence="3">
    <location>
        <begin position="1"/>
        <end position="113"/>
    </location>
</feature>
<proteinExistence type="predicted"/>
<dbReference type="InterPro" id="IPR005467">
    <property type="entry name" value="His_kinase_dom"/>
</dbReference>
<dbReference type="SMART" id="SM00387">
    <property type="entry name" value="HATPase_c"/>
    <property type="match status" value="1"/>
</dbReference>
<gene>
    <name evidence="4" type="ORF">LEA_05952</name>
</gene>
<name>K1TLK1_9ZZZZ</name>
<dbReference type="PRINTS" id="PR00344">
    <property type="entry name" value="BCTRLSENSOR"/>
</dbReference>
<dbReference type="InterPro" id="IPR003594">
    <property type="entry name" value="HATPase_dom"/>
</dbReference>
<dbReference type="EMBL" id="AJWY01003888">
    <property type="protein sequence ID" value="EKC73982.1"/>
    <property type="molecule type" value="Genomic_DNA"/>
</dbReference>
<dbReference type="PANTHER" id="PTHR43547">
    <property type="entry name" value="TWO-COMPONENT HISTIDINE KINASE"/>
    <property type="match status" value="1"/>
</dbReference>
<dbReference type="GO" id="GO:0000155">
    <property type="term" value="F:phosphorelay sensor kinase activity"/>
    <property type="evidence" value="ECO:0007669"/>
    <property type="project" value="TreeGrafter"/>
</dbReference>
<evidence type="ECO:0000313" key="4">
    <source>
        <dbReference type="EMBL" id="EKC73982.1"/>
    </source>
</evidence>
<comment type="caution">
    <text evidence="4">The sequence shown here is derived from an EMBL/GenBank/DDBJ whole genome shotgun (WGS) entry which is preliminary data.</text>
</comment>
<dbReference type="PANTHER" id="PTHR43547:SF2">
    <property type="entry name" value="HYBRID SIGNAL TRANSDUCTION HISTIDINE KINASE C"/>
    <property type="match status" value="1"/>
</dbReference>
<accession>K1TLK1</accession>
<feature type="non-terminal residue" evidence="4">
    <location>
        <position position="178"/>
    </location>
</feature>
<evidence type="ECO:0000259" key="3">
    <source>
        <dbReference type="PROSITE" id="PS50109"/>
    </source>
</evidence>